<protein>
    <submittedName>
        <fullName evidence="2">Uncharacterized protein</fullName>
    </submittedName>
</protein>
<dbReference type="EMBL" id="LJIJ01007450">
    <property type="protein sequence ID" value="ODM86730.1"/>
    <property type="molecule type" value="Genomic_DNA"/>
</dbReference>
<feature type="non-terminal residue" evidence="2">
    <location>
        <position position="55"/>
    </location>
</feature>
<accession>A0A1D2M188</accession>
<dbReference type="Proteomes" id="UP000094527">
    <property type="component" value="Unassembled WGS sequence"/>
</dbReference>
<evidence type="ECO:0000256" key="1">
    <source>
        <dbReference type="SAM" id="SignalP"/>
    </source>
</evidence>
<proteinExistence type="predicted"/>
<dbReference type="AlphaFoldDB" id="A0A1D2M188"/>
<comment type="caution">
    <text evidence="2">The sequence shown here is derived from an EMBL/GenBank/DDBJ whole genome shotgun (WGS) entry which is preliminary data.</text>
</comment>
<gene>
    <name evidence="2" type="ORF">Ocin01_19952</name>
</gene>
<name>A0A1D2M188_ORCCI</name>
<organism evidence="2 3">
    <name type="scientific">Orchesella cincta</name>
    <name type="common">Springtail</name>
    <name type="synonym">Podura cincta</name>
    <dbReference type="NCBI Taxonomy" id="48709"/>
    <lineage>
        <taxon>Eukaryota</taxon>
        <taxon>Metazoa</taxon>
        <taxon>Ecdysozoa</taxon>
        <taxon>Arthropoda</taxon>
        <taxon>Hexapoda</taxon>
        <taxon>Collembola</taxon>
        <taxon>Entomobryomorpha</taxon>
        <taxon>Entomobryoidea</taxon>
        <taxon>Orchesellidae</taxon>
        <taxon>Orchesellinae</taxon>
        <taxon>Orchesella</taxon>
    </lineage>
</organism>
<evidence type="ECO:0000313" key="2">
    <source>
        <dbReference type="EMBL" id="ODM86730.1"/>
    </source>
</evidence>
<keyword evidence="3" id="KW-1185">Reference proteome</keyword>
<sequence>MKIFGIIAVIFAVVVAVASDKAAEKSPASAAVLEISSVPNKLTCNQENCKLHLKY</sequence>
<reference evidence="2 3" key="1">
    <citation type="journal article" date="2016" name="Genome Biol. Evol.">
        <title>Gene Family Evolution Reflects Adaptation to Soil Environmental Stressors in the Genome of the Collembolan Orchesella cincta.</title>
        <authorList>
            <person name="Faddeeva-Vakhrusheva A."/>
            <person name="Derks M.F."/>
            <person name="Anvar S.Y."/>
            <person name="Agamennone V."/>
            <person name="Suring W."/>
            <person name="Smit S."/>
            <person name="van Straalen N.M."/>
            <person name="Roelofs D."/>
        </authorList>
    </citation>
    <scope>NUCLEOTIDE SEQUENCE [LARGE SCALE GENOMIC DNA]</scope>
    <source>
        <tissue evidence="2">Mixed pool</tissue>
    </source>
</reference>
<feature type="signal peptide" evidence="1">
    <location>
        <begin position="1"/>
        <end position="16"/>
    </location>
</feature>
<feature type="chain" id="PRO_5008903364" evidence="1">
    <location>
        <begin position="17"/>
        <end position="55"/>
    </location>
</feature>
<evidence type="ECO:0000313" key="3">
    <source>
        <dbReference type="Proteomes" id="UP000094527"/>
    </source>
</evidence>
<keyword evidence="1" id="KW-0732">Signal</keyword>